<reference evidence="2" key="1">
    <citation type="submission" date="2022-02" db="EMBL/GenBank/DDBJ databases">
        <title>Halalkalibacter sp. nov. isolated from Lonar Lake, India.</title>
        <authorList>
            <person name="Joshi A."/>
            <person name="Thite S."/>
            <person name="Lodha T."/>
        </authorList>
    </citation>
    <scope>NUCLEOTIDE SEQUENCE</scope>
    <source>
        <strain evidence="2">MEB205</strain>
    </source>
</reference>
<keyword evidence="1" id="KW-0233">DNA recombination</keyword>
<evidence type="ECO:0000313" key="3">
    <source>
        <dbReference type="Proteomes" id="UP001139150"/>
    </source>
</evidence>
<sequence>MSIIETEVEIDIDVFSDEEFQIEESVNEAKKIIDRLVVENRWIKGDFEDDYWEVTQIQYNENFKAFDFNLLDSAAFNPSLPLFFKEMVKCWIVNLIDKYKKGATTSLILFLKGFELTKGFKVDKKITLLKFIEHSDYSNKYKVDMINSICNFFDYTDIEIADDYVPSLVQLKSKIPYESNIRQLPPSKYVLSFSYYLEKHFDKVLDEAFNEDSKYKEVFLIFPLIIWWRLTNVIPIRPTEFCLIKRDCISDEGGKYYIRLPRNKLKNTKRIQIPDKLLIDEEMYELIKLYIELTNRFGHTDTLISYRSIIHGGASNRAFVTKNLNQFKSLNLDRLIKRFYKVMETKYACQISKEYQVLPNDTRHFAFVSLMMQGYSPVEIARLGGHQTIKAQYHYSGHTEYWVDCEVFRLMKKIKNSKIVTMQTGTIPDEVKLKAYDYNNSSFKRKMKVGHCKDVEQRCESKLCYFCSHWGISTEEYIENKEKIRSDILAKKNNINELTATIRNINKQIVSDELSRRDSGLFNKVRSKSNALQSEIYKLALLCSKLGGGEVLDGEQVRWS</sequence>
<dbReference type="Proteomes" id="UP001139150">
    <property type="component" value="Unassembled WGS sequence"/>
</dbReference>
<accession>A0A9X2CRW8</accession>
<gene>
    <name evidence="2" type="ORF">MF646_07910</name>
</gene>
<dbReference type="GO" id="GO:0003677">
    <property type="term" value="F:DNA binding"/>
    <property type="evidence" value="ECO:0007669"/>
    <property type="project" value="InterPro"/>
</dbReference>
<dbReference type="EMBL" id="JAKRYL010000006">
    <property type="protein sequence ID" value="MCL7747047.1"/>
    <property type="molecule type" value="Genomic_DNA"/>
</dbReference>
<dbReference type="InterPro" id="IPR011010">
    <property type="entry name" value="DNA_brk_join_enz"/>
</dbReference>
<dbReference type="GO" id="GO:0006310">
    <property type="term" value="P:DNA recombination"/>
    <property type="evidence" value="ECO:0007669"/>
    <property type="project" value="UniProtKB-KW"/>
</dbReference>
<name>A0A9X2CRW8_9BACI</name>
<dbReference type="AlphaFoldDB" id="A0A9X2CRW8"/>
<dbReference type="CDD" id="cd00397">
    <property type="entry name" value="DNA_BRE_C"/>
    <property type="match status" value="1"/>
</dbReference>
<dbReference type="RefSeq" id="WP_250095948.1">
    <property type="nucleotide sequence ID" value="NZ_JAKRYL010000006.1"/>
</dbReference>
<dbReference type="InterPro" id="IPR013762">
    <property type="entry name" value="Integrase-like_cat_sf"/>
</dbReference>
<evidence type="ECO:0000313" key="2">
    <source>
        <dbReference type="EMBL" id="MCL7747047.1"/>
    </source>
</evidence>
<dbReference type="SUPFAM" id="SSF56349">
    <property type="entry name" value="DNA breaking-rejoining enzymes"/>
    <property type="match status" value="1"/>
</dbReference>
<keyword evidence="3" id="KW-1185">Reference proteome</keyword>
<organism evidence="2 3">
    <name type="scientific">Halalkalibacter alkaliphilus</name>
    <dbReference type="NCBI Taxonomy" id="2917993"/>
    <lineage>
        <taxon>Bacteria</taxon>
        <taxon>Bacillati</taxon>
        <taxon>Bacillota</taxon>
        <taxon>Bacilli</taxon>
        <taxon>Bacillales</taxon>
        <taxon>Bacillaceae</taxon>
        <taxon>Halalkalibacter</taxon>
    </lineage>
</organism>
<dbReference type="GO" id="GO:0015074">
    <property type="term" value="P:DNA integration"/>
    <property type="evidence" value="ECO:0007669"/>
    <property type="project" value="InterPro"/>
</dbReference>
<evidence type="ECO:0000256" key="1">
    <source>
        <dbReference type="ARBA" id="ARBA00023172"/>
    </source>
</evidence>
<dbReference type="Gene3D" id="1.10.443.10">
    <property type="entry name" value="Intergrase catalytic core"/>
    <property type="match status" value="1"/>
</dbReference>
<protein>
    <submittedName>
        <fullName evidence="2">Site-specific integrase</fullName>
    </submittedName>
</protein>
<comment type="caution">
    <text evidence="2">The sequence shown here is derived from an EMBL/GenBank/DDBJ whole genome shotgun (WGS) entry which is preliminary data.</text>
</comment>
<proteinExistence type="predicted"/>